<gene>
    <name evidence="7" type="ORF">SPARVUS_LOCUS742196</name>
</gene>
<evidence type="ECO:0000256" key="4">
    <source>
        <dbReference type="ARBA" id="ARBA00023136"/>
    </source>
</evidence>
<evidence type="ECO:0000256" key="1">
    <source>
        <dbReference type="ARBA" id="ARBA00004141"/>
    </source>
</evidence>
<dbReference type="InterPro" id="IPR000832">
    <property type="entry name" value="GPCR_2_secretin-like"/>
</dbReference>
<comment type="subcellular location">
    <subcellularLocation>
        <location evidence="1">Membrane</location>
        <topology evidence="1">Multi-pass membrane protein</topology>
    </subcellularLocation>
</comment>
<evidence type="ECO:0000259" key="6">
    <source>
        <dbReference type="PROSITE" id="PS50261"/>
    </source>
</evidence>
<feature type="transmembrane region" description="Helical" evidence="5">
    <location>
        <begin position="77"/>
        <end position="99"/>
    </location>
</feature>
<feature type="domain" description="G-protein coupled receptors family 2 profile 2" evidence="6">
    <location>
        <begin position="16"/>
        <end position="253"/>
    </location>
</feature>
<dbReference type="EMBL" id="CATNWA010000235">
    <property type="protein sequence ID" value="CAI9534921.1"/>
    <property type="molecule type" value="Genomic_DNA"/>
</dbReference>
<evidence type="ECO:0000313" key="7">
    <source>
        <dbReference type="EMBL" id="CAI9534921.1"/>
    </source>
</evidence>
<keyword evidence="4 5" id="KW-0472">Membrane</keyword>
<feature type="transmembrane region" description="Helical" evidence="5">
    <location>
        <begin position="51"/>
        <end position="71"/>
    </location>
</feature>
<proteinExistence type="predicted"/>
<feature type="transmembrane region" description="Helical" evidence="5">
    <location>
        <begin position="160"/>
        <end position="181"/>
    </location>
</feature>
<reference evidence="7" key="1">
    <citation type="submission" date="2023-05" db="EMBL/GenBank/DDBJ databases">
        <authorList>
            <person name="Stuckert A."/>
        </authorList>
    </citation>
    <scope>NUCLEOTIDE SEQUENCE</scope>
</reference>
<evidence type="ECO:0000256" key="2">
    <source>
        <dbReference type="ARBA" id="ARBA00022692"/>
    </source>
</evidence>
<dbReference type="Pfam" id="PF00002">
    <property type="entry name" value="7tm_2"/>
    <property type="match status" value="1"/>
</dbReference>
<dbReference type="Proteomes" id="UP001162483">
    <property type="component" value="Unassembled WGS sequence"/>
</dbReference>
<feature type="transmembrane region" description="Helical" evidence="5">
    <location>
        <begin position="120"/>
        <end position="140"/>
    </location>
</feature>
<evidence type="ECO:0000256" key="5">
    <source>
        <dbReference type="SAM" id="Phobius"/>
    </source>
</evidence>
<dbReference type="InterPro" id="IPR017981">
    <property type="entry name" value="GPCR_2-like_7TM"/>
</dbReference>
<keyword evidence="3 5" id="KW-1133">Transmembrane helix</keyword>
<protein>
    <recommendedName>
        <fullName evidence="6">G-protein coupled receptors family 2 profile 2 domain-containing protein</fullName>
    </recommendedName>
</protein>
<dbReference type="PANTHER" id="PTHR12011">
    <property type="entry name" value="ADHESION G-PROTEIN COUPLED RECEPTOR"/>
    <property type="match status" value="1"/>
</dbReference>
<keyword evidence="2 5" id="KW-0812">Transmembrane</keyword>
<feature type="transmembrane region" description="Helical" evidence="5">
    <location>
        <begin position="16"/>
        <end position="39"/>
    </location>
</feature>
<dbReference type="PROSITE" id="PS50261">
    <property type="entry name" value="G_PROTEIN_RECEP_F2_4"/>
    <property type="match status" value="1"/>
</dbReference>
<dbReference type="Gene3D" id="1.20.1070.10">
    <property type="entry name" value="Rhodopsin 7-helix transmembrane proteins"/>
    <property type="match status" value="1"/>
</dbReference>
<dbReference type="PRINTS" id="PR00249">
    <property type="entry name" value="GPCRSECRETIN"/>
</dbReference>
<feature type="transmembrane region" description="Helical" evidence="5">
    <location>
        <begin position="202"/>
        <end position="223"/>
    </location>
</feature>
<evidence type="ECO:0000313" key="8">
    <source>
        <dbReference type="Proteomes" id="UP001162483"/>
    </source>
</evidence>
<keyword evidence="8" id="KW-1185">Reference proteome</keyword>
<feature type="non-terminal residue" evidence="7">
    <location>
        <position position="261"/>
    </location>
</feature>
<comment type="caution">
    <text evidence="7">The sequence shown here is derived from an EMBL/GenBank/DDBJ whole genome shotgun (WGS) entry which is preliminary data.</text>
</comment>
<organism evidence="7 8">
    <name type="scientific">Staurois parvus</name>
    <dbReference type="NCBI Taxonomy" id="386267"/>
    <lineage>
        <taxon>Eukaryota</taxon>
        <taxon>Metazoa</taxon>
        <taxon>Chordata</taxon>
        <taxon>Craniata</taxon>
        <taxon>Vertebrata</taxon>
        <taxon>Euteleostomi</taxon>
        <taxon>Amphibia</taxon>
        <taxon>Batrachia</taxon>
        <taxon>Anura</taxon>
        <taxon>Neobatrachia</taxon>
        <taxon>Ranoidea</taxon>
        <taxon>Ranidae</taxon>
        <taxon>Staurois</taxon>
    </lineage>
</organism>
<sequence length="261" mass="29130">MDGSHREQLEGDLETLAIVTYTCLTISLVALLTTFAILTSLKGLKTNTRGIHSNIAMALFFSELIFLLGINSTESEFLCTVIAILLHYFFLSTFAWLFVDELHIYRMQTEVRNVNFGAMRFYHAIGWGVPAIITGLAVGLDPEGYGNPDFCWISIHDKLVWSFAGPIAIVIVLNGAMFLMVAKLTCSPGQKEAKKTSVLMTLRSSFILLLLISTTWLFGLLAVNNSILAFHYLYVLLCSLQGLAVLVIFCVLNEEFQEVWK</sequence>
<name>A0ABN9AJW9_9NEOB</name>
<dbReference type="PANTHER" id="PTHR12011:SF471">
    <property type="entry name" value="G-PROTEIN COUPLED RECEPTORS FAMILY 2 PROFILE 2 DOMAIN-CONTAINING PROTEIN"/>
    <property type="match status" value="1"/>
</dbReference>
<accession>A0ABN9AJW9</accession>
<feature type="transmembrane region" description="Helical" evidence="5">
    <location>
        <begin position="229"/>
        <end position="252"/>
    </location>
</feature>
<evidence type="ECO:0000256" key="3">
    <source>
        <dbReference type="ARBA" id="ARBA00022989"/>
    </source>
</evidence>